<keyword evidence="3" id="KW-1185">Reference proteome</keyword>
<protein>
    <recommendedName>
        <fullName evidence="4">RiboL-PSP-HEPN domain-containing protein</fullName>
    </recommendedName>
</protein>
<dbReference type="AlphaFoldDB" id="A0A316XN46"/>
<organism evidence="2 3">
    <name type="scientific">Chryseobacterium phosphatilyticum</name>
    <dbReference type="NCBI Taxonomy" id="475075"/>
    <lineage>
        <taxon>Bacteria</taxon>
        <taxon>Pseudomonadati</taxon>
        <taxon>Bacteroidota</taxon>
        <taxon>Flavobacteriia</taxon>
        <taxon>Flavobacteriales</taxon>
        <taxon>Weeksellaceae</taxon>
        <taxon>Chryseobacterium group</taxon>
        <taxon>Chryseobacterium</taxon>
    </lineage>
</organism>
<dbReference type="RefSeq" id="WP_109711373.1">
    <property type="nucleotide sequence ID" value="NZ_PPED02000001.1"/>
</dbReference>
<dbReference type="Proteomes" id="UP000236594">
    <property type="component" value="Unassembled WGS sequence"/>
</dbReference>
<sequence length="243" mass="27537">MVIFEAPDNIYWAFSSSAQAVAAFIGFISAGFFFSHDRIDRAVERDDTLLEIYSDIKNQHFKELRRLLWFTGASIILSLLVVFLNGFDIGYSLYISEILVASLNAYTIVKAVLLVVDMIDPQKIENTANKLLIKESSGEDAGGSASSKLSRGEFLDKFFELEELAREVLKLKVDYSAIFEPQFSNVIRELSQFKLINNQQLFKLNKITKIRNLVVHGRIEKVDAQIGVVADELIQDFKSILKK</sequence>
<comment type="caution">
    <text evidence="2">The sequence shown here is derived from an EMBL/GenBank/DDBJ whole genome shotgun (WGS) entry which is preliminary data.</text>
</comment>
<feature type="transmembrane region" description="Helical" evidence="1">
    <location>
        <begin position="67"/>
        <end position="87"/>
    </location>
</feature>
<evidence type="ECO:0008006" key="4">
    <source>
        <dbReference type="Google" id="ProtNLM"/>
    </source>
</evidence>
<evidence type="ECO:0000313" key="2">
    <source>
        <dbReference type="EMBL" id="PWN72370.1"/>
    </source>
</evidence>
<name>A0A316XN46_9FLAO</name>
<keyword evidence="1" id="KW-0472">Membrane</keyword>
<evidence type="ECO:0000256" key="1">
    <source>
        <dbReference type="SAM" id="Phobius"/>
    </source>
</evidence>
<accession>A0A316XN46</accession>
<gene>
    <name evidence="2" type="ORF">C1631_007170</name>
</gene>
<reference evidence="2 3" key="1">
    <citation type="submission" date="2018-04" db="EMBL/GenBank/DDBJ databases">
        <title>Draft Genome Sequence of Phosphate-Solubilizing Chryseobacterium sp. ISE14 that is a Biocontrol and Plant Growth-Promoting Rhizobacterium Isolated from Cucumber.</title>
        <authorList>
            <person name="Jeong J.-J."/>
            <person name="Sang M.K."/>
            <person name="Choi I.-G."/>
            <person name="Kim K.D."/>
        </authorList>
    </citation>
    <scope>NUCLEOTIDE SEQUENCE [LARGE SCALE GENOMIC DNA]</scope>
    <source>
        <strain evidence="2 3">ISE14</strain>
    </source>
</reference>
<feature type="transmembrane region" description="Helical" evidence="1">
    <location>
        <begin position="12"/>
        <end position="35"/>
    </location>
</feature>
<feature type="transmembrane region" description="Helical" evidence="1">
    <location>
        <begin position="93"/>
        <end position="116"/>
    </location>
</feature>
<dbReference type="EMBL" id="PPED02000001">
    <property type="protein sequence ID" value="PWN72370.1"/>
    <property type="molecule type" value="Genomic_DNA"/>
</dbReference>
<keyword evidence="1" id="KW-0812">Transmembrane</keyword>
<proteinExistence type="predicted"/>
<evidence type="ECO:0000313" key="3">
    <source>
        <dbReference type="Proteomes" id="UP000236594"/>
    </source>
</evidence>
<dbReference type="OrthoDB" id="1491921at2"/>
<keyword evidence="1" id="KW-1133">Transmembrane helix</keyword>